<evidence type="ECO:0000313" key="3">
    <source>
        <dbReference type="Proteomes" id="UP000636110"/>
    </source>
</evidence>
<gene>
    <name evidence="2" type="ORF">GM920_22620</name>
</gene>
<evidence type="ECO:0000259" key="1">
    <source>
        <dbReference type="PROSITE" id="PS50943"/>
    </source>
</evidence>
<evidence type="ECO:0000313" key="2">
    <source>
        <dbReference type="EMBL" id="MBB2151708.1"/>
    </source>
</evidence>
<feature type="domain" description="HTH cro/C1-type" evidence="1">
    <location>
        <begin position="8"/>
        <end position="63"/>
    </location>
</feature>
<organism evidence="2 3">
    <name type="scientific">Pedobacter gandavensis</name>
    <dbReference type="NCBI Taxonomy" id="2679963"/>
    <lineage>
        <taxon>Bacteria</taxon>
        <taxon>Pseudomonadati</taxon>
        <taxon>Bacteroidota</taxon>
        <taxon>Sphingobacteriia</taxon>
        <taxon>Sphingobacteriales</taxon>
        <taxon>Sphingobacteriaceae</taxon>
        <taxon>Pedobacter</taxon>
    </lineage>
</organism>
<dbReference type="SUPFAM" id="SSF47413">
    <property type="entry name" value="lambda repressor-like DNA-binding domains"/>
    <property type="match status" value="1"/>
</dbReference>
<comment type="caution">
    <text evidence="2">The sequence shown here is derived from an EMBL/GenBank/DDBJ whole genome shotgun (WGS) entry which is preliminary data.</text>
</comment>
<protein>
    <submittedName>
        <fullName evidence="2">Helix-turn-helix domain-containing protein</fullName>
    </submittedName>
</protein>
<dbReference type="Gene3D" id="1.10.260.40">
    <property type="entry name" value="lambda repressor-like DNA-binding domains"/>
    <property type="match status" value="1"/>
</dbReference>
<dbReference type="InterPro" id="IPR001387">
    <property type="entry name" value="Cro/C1-type_HTH"/>
</dbReference>
<dbReference type="EMBL" id="WNXC01000011">
    <property type="protein sequence ID" value="MBB2151708.1"/>
    <property type="molecule type" value="Genomic_DNA"/>
</dbReference>
<dbReference type="CDD" id="cd00093">
    <property type="entry name" value="HTH_XRE"/>
    <property type="match status" value="1"/>
</dbReference>
<dbReference type="PROSITE" id="PS50943">
    <property type="entry name" value="HTH_CROC1"/>
    <property type="match status" value="1"/>
</dbReference>
<reference evidence="2 3" key="1">
    <citation type="submission" date="2019-11" db="EMBL/GenBank/DDBJ databases">
        <title>Description of Pedobacter sp. LMG 31462T.</title>
        <authorList>
            <person name="Carlier A."/>
            <person name="Qi S."/>
            <person name="Vandamme P."/>
        </authorList>
    </citation>
    <scope>NUCLEOTIDE SEQUENCE [LARGE SCALE GENOMIC DNA]</scope>
    <source>
        <strain evidence="2 3">LMG 31462</strain>
    </source>
</reference>
<accession>A0ABR6F4S9</accession>
<keyword evidence="3" id="KW-1185">Reference proteome</keyword>
<proteinExistence type="predicted"/>
<sequence>MFVINKARALREAANMTQSELAFRLGVSNGFIGQVESNRSPTKYSMNHIDLMAKLFNCSPKDFFPENPVNKGSSEPLF</sequence>
<name>A0ABR6F4S9_9SPHI</name>
<dbReference type="Proteomes" id="UP000636110">
    <property type="component" value="Unassembled WGS sequence"/>
</dbReference>
<dbReference type="SMART" id="SM00530">
    <property type="entry name" value="HTH_XRE"/>
    <property type="match status" value="1"/>
</dbReference>
<dbReference type="InterPro" id="IPR010982">
    <property type="entry name" value="Lambda_DNA-bd_dom_sf"/>
</dbReference>
<dbReference type="Pfam" id="PF01381">
    <property type="entry name" value="HTH_3"/>
    <property type="match status" value="1"/>
</dbReference>